<keyword evidence="2" id="KW-0812">Transmembrane</keyword>
<evidence type="ECO:0000313" key="4">
    <source>
        <dbReference type="Proteomes" id="UP001432027"/>
    </source>
</evidence>
<name>A0AAV5T2B7_9BILA</name>
<feature type="non-terminal residue" evidence="3">
    <location>
        <position position="1"/>
    </location>
</feature>
<sequence>APDPYTHDPQPHTATTTPFLDSMPMPLTVDPTWYFITFLQICCLLVVHVFDTPSHPFHSSSARNEGVSCRKRTSTSSLEKLPGNLQRRSG</sequence>
<gene>
    <name evidence="3" type="ORF">PENTCL1PPCAC_11775</name>
</gene>
<protein>
    <submittedName>
        <fullName evidence="3">Uncharacterized protein</fullName>
    </submittedName>
</protein>
<dbReference type="AlphaFoldDB" id="A0AAV5T2B7"/>
<keyword evidence="2" id="KW-0472">Membrane</keyword>
<feature type="region of interest" description="Disordered" evidence="1">
    <location>
        <begin position="57"/>
        <end position="90"/>
    </location>
</feature>
<dbReference type="EMBL" id="BTSX01000003">
    <property type="protein sequence ID" value="GMS89600.1"/>
    <property type="molecule type" value="Genomic_DNA"/>
</dbReference>
<keyword evidence="2" id="KW-1133">Transmembrane helix</keyword>
<evidence type="ECO:0000256" key="2">
    <source>
        <dbReference type="SAM" id="Phobius"/>
    </source>
</evidence>
<proteinExistence type="predicted"/>
<keyword evidence="4" id="KW-1185">Reference proteome</keyword>
<evidence type="ECO:0000313" key="3">
    <source>
        <dbReference type="EMBL" id="GMS89600.1"/>
    </source>
</evidence>
<feature type="non-terminal residue" evidence="3">
    <location>
        <position position="90"/>
    </location>
</feature>
<accession>A0AAV5T2B7</accession>
<reference evidence="3" key="1">
    <citation type="submission" date="2023-10" db="EMBL/GenBank/DDBJ databases">
        <title>Genome assembly of Pristionchus species.</title>
        <authorList>
            <person name="Yoshida K."/>
            <person name="Sommer R.J."/>
        </authorList>
    </citation>
    <scope>NUCLEOTIDE SEQUENCE</scope>
    <source>
        <strain evidence="3">RS0144</strain>
    </source>
</reference>
<dbReference type="Proteomes" id="UP001432027">
    <property type="component" value="Unassembled WGS sequence"/>
</dbReference>
<organism evidence="3 4">
    <name type="scientific">Pristionchus entomophagus</name>
    <dbReference type="NCBI Taxonomy" id="358040"/>
    <lineage>
        <taxon>Eukaryota</taxon>
        <taxon>Metazoa</taxon>
        <taxon>Ecdysozoa</taxon>
        <taxon>Nematoda</taxon>
        <taxon>Chromadorea</taxon>
        <taxon>Rhabditida</taxon>
        <taxon>Rhabditina</taxon>
        <taxon>Diplogasteromorpha</taxon>
        <taxon>Diplogasteroidea</taxon>
        <taxon>Neodiplogasteridae</taxon>
        <taxon>Pristionchus</taxon>
    </lineage>
</organism>
<feature type="transmembrane region" description="Helical" evidence="2">
    <location>
        <begin position="32"/>
        <end position="50"/>
    </location>
</feature>
<comment type="caution">
    <text evidence="3">The sequence shown here is derived from an EMBL/GenBank/DDBJ whole genome shotgun (WGS) entry which is preliminary data.</text>
</comment>
<evidence type="ECO:0000256" key="1">
    <source>
        <dbReference type="SAM" id="MobiDB-lite"/>
    </source>
</evidence>